<feature type="transmembrane region" description="Helical" evidence="5">
    <location>
        <begin position="166"/>
        <end position="188"/>
    </location>
</feature>
<organism evidence="7 8">
    <name type="scientific">Candidatus Falkowbacteria bacterium CG10_big_fil_rev_8_21_14_0_10_37_14</name>
    <dbReference type="NCBI Taxonomy" id="1974561"/>
    <lineage>
        <taxon>Bacteria</taxon>
        <taxon>Candidatus Falkowiibacteriota</taxon>
    </lineage>
</organism>
<reference evidence="8" key="1">
    <citation type="submission" date="2017-09" db="EMBL/GenBank/DDBJ databases">
        <title>Depth-based differentiation of microbial function through sediment-hosted aquifers and enrichment of novel symbionts in the deep terrestrial subsurface.</title>
        <authorList>
            <person name="Probst A.J."/>
            <person name="Ladd B."/>
            <person name="Jarett J.K."/>
            <person name="Geller-Mcgrath D.E."/>
            <person name="Sieber C.M.K."/>
            <person name="Emerson J.B."/>
            <person name="Anantharaman K."/>
            <person name="Thomas B.C."/>
            <person name="Malmstrom R."/>
            <person name="Stieglmeier M."/>
            <person name="Klingl A."/>
            <person name="Woyke T."/>
            <person name="Ryan C.M."/>
            <person name="Banfield J.F."/>
        </authorList>
    </citation>
    <scope>NUCLEOTIDE SEQUENCE [LARGE SCALE GENOMIC DNA]</scope>
</reference>
<feature type="transmembrane region" description="Helical" evidence="5">
    <location>
        <begin position="70"/>
        <end position="94"/>
    </location>
</feature>
<dbReference type="AlphaFoldDB" id="A0A2M6WU31"/>
<dbReference type="SMART" id="SM00028">
    <property type="entry name" value="TPR"/>
    <property type="match status" value="2"/>
</dbReference>
<feature type="transmembrane region" description="Helical" evidence="5">
    <location>
        <begin position="100"/>
        <end position="120"/>
    </location>
</feature>
<name>A0A2M6WU31_9BACT</name>
<evidence type="ECO:0000313" key="8">
    <source>
        <dbReference type="Proteomes" id="UP000228533"/>
    </source>
</evidence>
<dbReference type="Proteomes" id="UP000228533">
    <property type="component" value="Unassembled WGS sequence"/>
</dbReference>
<feature type="transmembrane region" description="Helical" evidence="5">
    <location>
        <begin position="381"/>
        <end position="399"/>
    </location>
</feature>
<dbReference type="PANTHER" id="PTHR37422:SF13">
    <property type="entry name" value="LIPOPOLYSACCHARIDE BIOSYNTHESIS PROTEIN PA4999-RELATED"/>
    <property type="match status" value="1"/>
</dbReference>
<accession>A0A2M6WU31</accession>
<comment type="caution">
    <text evidence="7">The sequence shown here is derived from an EMBL/GenBank/DDBJ whole genome shotgun (WGS) entry which is preliminary data.</text>
</comment>
<feature type="transmembrane region" description="Helical" evidence="5">
    <location>
        <begin position="248"/>
        <end position="269"/>
    </location>
</feature>
<feature type="transmembrane region" description="Helical" evidence="5">
    <location>
        <begin position="347"/>
        <end position="369"/>
    </location>
</feature>
<dbReference type="InterPro" id="IPR007016">
    <property type="entry name" value="O-antigen_ligase-rel_domated"/>
</dbReference>
<dbReference type="Gene3D" id="1.25.40.10">
    <property type="entry name" value="Tetratricopeptide repeat domain"/>
    <property type="match status" value="1"/>
</dbReference>
<dbReference type="GO" id="GO:0016020">
    <property type="term" value="C:membrane"/>
    <property type="evidence" value="ECO:0007669"/>
    <property type="project" value="UniProtKB-SubCell"/>
</dbReference>
<dbReference type="InterPro" id="IPR011990">
    <property type="entry name" value="TPR-like_helical_dom_sf"/>
</dbReference>
<evidence type="ECO:0000256" key="3">
    <source>
        <dbReference type="ARBA" id="ARBA00022989"/>
    </source>
</evidence>
<keyword evidence="3 5" id="KW-1133">Transmembrane helix</keyword>
<feature type="transmembrane region" description="Helical" evidence="5">
    <location>
        <begin position="405"/>
        <end position="422"/>
    </location>
</feature>
<evidence type="ECO:0000256" key="2">
    <source>
        <dbReference type="ARBA" id="ARBA00022692"/>
    </source>
</evidence>
<evidence type="ECO:0000256" key="5">
    <source>
        <dbReference type="SAM" id="Phobius"/>
    </source>
</evidence>
<gene>
    <name evidence="7" type="ORF">COT94_01220</name>
</gene>
<sequence>MRLKVYQLLLKIGVIASLLSFFIISNAFYFPYITGKQLYLNVLVEIMVVFWVAMLVRYPEERPKNSWISWSLLIFLGALLLSSIFGVDFNLSFWGDTERMLGWFSLIHFVALYFITITVFKTKKDWLMLFDASLAAAVALALYAFAKYDGGKNMGGVNMTSNISTLGNATYVAGVMLFAWWFAVYGLIKTKDWTARFFYGLAMVITLGAFFFADVSGSQAGFGLSVVVFFGLWGVLHKNVVIRKRAWLALGSLLTIGAIMFSFRSAPIFDHNRVGKVLRDFSLQNTTLNTRFYAWNAAWKGFLEKPLLGSGYGNFALWFDKYFDGSYYQWTMSEEYFDRAHNNLLDILSTGGIISLLAYLSIFVFVGFYLIRAYRSGRVPLLELAMVVAVFSAYFVHNLAVFDAIANYILLMFALGFVYWLTAVPEAEEELADVKLKHADRRAEKKIVDIDDRREIGVWLIGGLIAMYLVFGINNGFAKMLSSSIEAAGSWQSGSISTVTEEWKKAMSYKTSLDRDLRGLLATQIFGNYSLMTKQPEASKELFALAISGLEANLKLGPKDSMTNLWMSQVYYYKGLLYQDITDWEKALEYVDIAITNGGEHIQPLLFKSGVLSTLGKQDESERILRTALSWYDGYWVAYCHLADIYLSQKKYDTQALEDLGKCLDYSEKAGYLNADELKPAMEAYDKNKEWRRAKKAGEIIYKDQPSDILKARIDKWMILAE</sequence>
<evidence type="ECO:0000259" key="6">
    <source>
        <dbReference type="Pfam" id="PF04932"/>
    </source>
</evidence>
<comment type="subcellular location">
    <subcellularLocation>
        <location evidence="1">Membrane</location>
        <topology evidence="1">Multi-pass membrane protein</topology>
    </subcellularLocation>
</comment>
<feature type="transmembrane region" description="Helical" evidence="5">
    <location>
        <begin position="456"/>
        <end position="473"/>
    </location>
</feature>
<evidence type="ECO:0000256" key="1">
    <source>
        <dbReference type="ARBA" id="ARBA00004141"/>
    </source>
</evidence>
<feature type="transmembrane region" description="Helical" evidence="5">
    <location>
        <begin position="219"/>
        <end position="236"/>
    </location>
</feature>
<protein>
    <recommendedName>
        <fullName evidence="6">O-antigen ligase-related domain-containing protein</fullName>
    </recommendedName>
</protein>
<keyword evidence="2 5" id="KW-0812">Transmembrane</keyword>
<dbReference type="Pfam" id="PF04932">
    <property type="entry name" value="Wzy_C"/>
    <property type="match status" value="1"/>
</dbReference>
<keyword evidence="4 5" id="KW-0472">Membrane</keyword>
<dbReference type="PANTHER" id="PTHR37422">
    <property type="entry name" value="TEICHURONIC ACID BIOSYNTHESIS PROTEIN TUAE"/>
    <property type="match status" value="1"/>
</dbReference>
<evidence type="ECO:0000313" key="7">
    <source>
        <dbReference type="EMBL" id="PIT96295.1"/>
    </source>
</evidence>
<dbReference type="InterPro" id="IPR019734">
    <property type="entry name" value="TPR_rpt"/>
</dbReference>
<feature type="transmembrane region" description="Helical" evidence="5">
    <location>
        <begin position="127"/>
        <end position="146"/>
    </location>
</feature>
<proteinExistence type="predicted"/>
<feature type="domain" description="O-antigen ligase-related" evidence="6">
    <location>
        <begin position="201"/>
        <end position="360"/>
    </location>
</feature>
<feature type="transmembrane region" description="Helical" evidence="5">
    <location>
        <begin position="12"/>
        <end position="32"/>
    </location>
</feature>
<feature type="transmembrane region" description="Helical" evidence="5">
    <location>
        <begin position="38"/>
        <end position="58"/>
    </location>
</feature>
<evidence type="ECO:0000256" key="4">
    <source>
        <dbReference type="ARBA" id="ARBA00023136"/>
    </source>
</evidence>
<dbReference type="EMBL" id="PFAM01000008">
    <property type="protein sequence ID" value="PIT96295.1"/>
    <property type="molecule type" value="Genomic_DNA"/>
</dbReference>
<dbReference type="InterPro" id="IPR051533">
    <property type="entry name" value="WaaL-like"/>
</dbReference>
<dbReference type="SUPFAM" id="SSF48452">
    <property type="entry name" value="TPR-like"/>
    <property type="match status" value="1"/>
</dbReference>
<feature type="transmembrane region" description="Helical" evidence="5">
    <location>
        <begin position="195"/>
        <end position="213"/>
    </location>
</feature>